<evidence type="ECO:0000313" key="2">
    <source>
        <dbReference type="Proteomes" id="UP001153331"/>
    </source>
</evidence>
<organism evidence="1 2">
    <name type="scientific">Boeremia exigua</name>
    <dbReference type="NCBI Taxonomy" id="749465"/>
    <lineage>
        <taxon>Eukaryota</taxon>
        <taxon>Fungi</taxon>
        <taxon>Dikarya</taxon>
        <taxon>Ascomycota</taxon>
        <taxon>Pezizomycotina</taxon>
        <taxon>Dothideomycetes</taxon>
        <taxon>Pleosporomycetidae</taxon>
        <taxon>Pleosporales</taxon>
        <taxon>Pleosporineae</taxon>
        <taxon>Didymellaceae</taxon>
        <taxon>Boeremia</taxon>
    </lineage>
</organism>
<sequence>MSPNSGQRTEATNAIPMGQEDGSVPATAETEERVSEDSNLDIFSAGYMPSNEETERLVDIRRCPVRPESSTIGSLWELEVKKQELMERAIALRQAASRMERLEAANRGEWRLH</sequence>
<dbReference type="Proteomes" id="UP001153331">
    <property type="component" value="Unassembled WGS sequence"/>
</dbReference>
<name>A0ACC2IQM6_9PLEO</name>
<accession>A0ACC2IQM6</accession>
<gene>
    <name evidence="1" type="ORF">OPT61_g1317</name>
</gene>
<evidence type="ECO:0000313" key="1">
    <source>
        <dbReference type="EMBL" id="KAJ8117498.1"/>
    </source>
</evidence>
<protein>
    <submittedName>
        <fullName evidence="1">Uncharacterized protein</fullName>
    </submittedName>
</protein>
<comment type="caution">
    <text evidence="1">The sequence shown here is derived from an EMBL/GenBank/DDBJ whole genome shotgun (WGS) entry which is preliminary data.</text>
</comment>
<dbReference type="EMBL" id="JAPHNI010000050">
    <property type="protein sequence ID" value="KAJ8117498.1"/>
    <property type="molecule type" value="Genomic_DNA"/>
</dbReference>
<keyword evidence="2" id="KW-1185">Reference proteome</keyword>
<reference evidence="1" key="1">
    <citation type="submission" date="2022-11" db="EMBL/GenBank/DDBJ databases">
        <title>Genome Sequence of Boeremia exigua.</title>
        <authorList>
            <person name="Buettner E."/>
        </authorList>
    </citation>
    <scope>NUCLEOTIDE SEQUENCE</scope>
    <source>
        <strain evidence="1">CU02</strain>
    </source>
</reference>
<proteinExistence type="predicted"/>